<dbReference type="RefSeq" id="WP_048005852.1">
    <property type="nucleotide sequence ID" value="NZ_CAXQIX010000127.1"/>
</dbReference>
<dbReference type="EMBL" id="LQQY01000034">
    <property type="protein sequence ID" value="KZE45564.1"/>
    <property type="molecule type" value="Genomic_DNA"/>
</dbReference>
<evidence type="ECO:0000313" key="1">
    <source>
        <dbReference type="EMBL" id="KZE45564.1"/>
    </source>
</evidence>
<accession>A0A0J5S8K6</accession>
<organism evidence="1 2">
    <name type="scientific">Rossellomorea marisflavi</name>
    <dbReference type="NCBI Taxonomy" id="189381"/>
    <lineage>
        <taxon>Bacteria</taxon>
        <taxon>Bacillati</taxon>
        <taxon>Bacillota</taxon>
        <taxon>Bacilli</taxon>
        <taxon>Bacillales</taxon>
        <taxon>Bacillaceae</taxon>
        <taxon>Rossellomorea</taxon>
    </lineage>
</organism>
<comment type="caution">
    <text evidence="1">The sequence shown here is derived from an EMBL/GenBank/DDBJ whole genome shotgun (WGS) entry which is preliminary data.</text>
</comment>
<evidence type="ECO:0000313" key="2">
    <source>
        <dbReference type="Proteomes" id="UP000076510"/>
    </source>
</evidence>
<dbReference type="Proteomes" id="UP000076510">
    <property type="component" value="Unassembled WGS sequence"/>
</dbReference>
<gene>
    <name evidence="1" type="ORF">AV649_05130</name>
</gene>
<dbReference type="AlphaFoldDB" id="A0A0J5S8K6"/>
<reference evidence="2" key="1">
    <citation type="submission" date="2016-01" db="EMBL/GenBank/DDBJ databases">
        <title>Whole genome sequencing of Bhargavaea cecembensis T14.</title>
        <authorList>
            <person name="Hong K.W."/>
        </authorList>
    </citation>
    <scope>NUCLEOTIDE SEQUENCE [LARGE SCALE GENOMIC DNA]</scope>
    <source>
        <strain evidence="2">M19</strain>
    </source>
</reference>
<protein>
    <submittedName>
        <fullName evidence="1">Uncharacterized protein</fullName>
    </submittedName>
</protein>
<name>A0A0J5S8K6_9BACI</name>
<dbReference type="PATRIC" id="fig|189381.10.peg.2118"/>
<sequence length="69" mass="8307">MHQKQEIMLKLAEIEESLNQLEQNLYDRIRIEKQDRVDSFHIEVQKVENQLDRCEGIRDIRRPSPSFAV</sequence>
<proteinExistence type="predicted"/>